<organism evidence="3">
    <name type="scientific">bacterium 19MO03SA05</name>
    <dbReference type="NCBI Taxonomy" id="2920620"/>
    <lineage>
        <taxon>Bacteria</taxon>
    </lineage>
</organism>
<dbReference type="Gene3D" id="3.40.50.11350">
    <property type="match status" value="1"/>
</dbReference>
<sequence>MVIVKITGGLGNQLFQYATGKALAKKLSCELALDLSFYPTQTLRKYELDKFNIEACIATTKEITLAGGGNDVVSRLMRKFGLTSVIFPQYIKERESIKYLDKIDQCQSGAFLDGYWQNPRYFSQIKAELVQELTPKHSLSTPALIWKERIVPSSTSVSLHVRRGDYVDNAHTNSVHGTCGLDYYRAAVNKVLKTVENPTFYVFSDDIEWCKENLGSLGLLVYIDDTQSAIDDLMLMSFCQHHIIANSTFSWWAAWLGDDGLTIAPENWFSDLSRNNTSIYDSSWTLI</sequence>
<evidence type="ECO:0000256" key="1">
    <source>
        <dbReference type="ARBA" id="ARBA00022676"/>
    </source>
</evidence>
<dbReference type="CDD" id="cd11301">
    <property type="entry name" value="Fut1_Fut2_like"/>
    <property type="match status" value="1"/>
</dbReference>
<proteinExistence type="predicted"/>
<evidence type="ECO:0000256" key="2">
    <source>
        <dbReference type="ARBA" id="ARBA00022679"/>
    </source>
</evidence>
<keyword evidence="1" id="KW-0328">Glycosyltransferase</keyword>
<keyword evidence="2" id="KW-0808">Transferase</keyword>
<dbReference type="GO" id="GO:0016020">
    <property type="term" value="C:membrane"/>
    <property type="evidence" value="ECO:0007669"/>
    <property type="project" value="InterPro"/>
</dbReference>
<dbReference type="Pfam" id="PF01531">
    <property type="entry name" value="Glyco_transf_11"/>
    <property type="match status" value="1"/>
</dbReference>
<protein>
    <submittedName>
        <fullName evidence="3">Alpha-1,2-fucosyltransferase</fullName>
    </submittedName>
</protein>
<dbReference type="AlphaFoldDB" id="A0AAU6VDU6"/>
<dbReference type="GO" id="GO:0008107">
    <property type="term" value="F:galactoside 2-alpha-L-fucosyltransferase activity"/>
    <property type="evidence" value="ECO:0007669"/>
    <property type="project" value="InterPro"/>
</dbReference>
<reference evidence="3" key="1">
    <citation type="submission" date="2022-03" db="EMBL/GenBank/DDBJ databases">
        <title>Sea Food Isolates.</title>
        <authorList>
            <person name="Li c."/>
        </authorList>
    </citation>
    <scope>NUCLEOTIDE SEQUENCE</scope>
    <source>
        <strain evidence="3">19MO03SA05</strain>
    </source>
</reference>
<dbReference type="GO" id="GO:0005975">
    <property type="term" value="P:carbohydrate metabolic process"/>
    <property type="evidence" value="ECO:0007669"/>
    <property type="project" value="InterPro"/>
</dbReference>
<dbReference type="EMBL" id="CP095350">
    <property type="protein sequence ID" value="XAG84336.1"/>
    <property type="molecule type" value="Genomic_DNA"/>
</dbReference>
<gene>
    <name evidence="3" type="ORF">MRM63_12625</name>
</gene>
<name>A0AAU6VDU6_UNCXX</name>
<dbReference type="PANTHER" id="PTHR11927">
    <property type="entry name" value="GALACTOSIDE 2-L-FUCOSYLTRANSFERASE"/>
    <property type="match status" value="1"/>
</dbReference>
<dbReference type="InterPro" id="IPR002516">
    <property type="entry name" value="Glyco_trans_11"/>
</dbReference>
<accession>A0AAU6VDU6</accession>
<dbReference type="PANTHER" id="PTHR11927:SF9">
    <property type="entry name" value="L-FUCOSYLTRANSFERASE"/>
    <property type="match status" value="1"/>
</dbReference>
<evidence type="ECO:0000313" key="3">
    <source>
        <dbReference type="EMBL" id="XAG84336.1"/>
    </source>
</evidence>